<feature type="domain" description="YrdC-like" evidence="12">
    <location>
        <begin position="7"/>
        <end position="185"/>
    </location>
</feature>
<dbReference type="GO" id="GO:0005524">
    <property type="term" value="F:ATP binding"/>
    <property type="evidence" value="ECO:0007669"/>
    <property type="project" value="UniProtKB-KW"/>
</dbReference>
<dbReference type="GO" id="GO:0061710">
    <property type="term" value="F:L-threonylcarbamoyladenylate synthase"/>
    <property type="evidence" value="ECO:0007669"/>
    <property type="project" value="UniProtKB-EC"/>
</dbReference>
<keyword evidence="7" id="KW-0548">Nucleotidyltransferase</keyword>
<dbReference type="OrthoDB" id="9814580at2"/>
<comment type="catalytic activity">
    <reaction evidence="11">
        <text>L-threonine + hydrogencarbonate + ATP = L-threonylcarbamoyladenylate + diphosphate + H2O</text>
        <dbReference type="Rhea" id="RHEA:36407"/>
        <dbReference type="ChEBI" id="CHEBI:15377"/>
        <dbReference type="ChEBI" id="CHEBI:17544"/>
        <dbReference type="ChEBI" id="CHEBI:30616"/>
        <dbReference type="ChEBI" id="CHEBI:33019"/>
        <dbReference type="ChEBI" id="CHEBI:57926"/>
        <dbReference type="ChEBI" id="CHEBI:73682"/>
        <dbReference type="EC" id="2.7.7.87"/>
    </reaction>
</comment>
<keyword evidence="4" id="KW-0963">Cytoplasm</keyword>
<reference evidence="13 14" key="1">
    <citation type="submission" date="2016-03" db="EMBL/GenBank/DDBJ databases">
        <title>Culture-independent genomics supports pathogen discovery for uncultivable bacteria within the genus Chlamydia.</title>
        <authorList>
            <person name="Taylor-Brown A."/>
            <person name="Bachmann N.L."/>
            <person name="Borel N."/>
            <person name="Polkinghorne A."/>
        </authorList>
    </citation>
    <scope>NUCLEOTIDE SEQUENCE [LARGE SCALE GENOMIC DNA]</scope>
    <source>
        <strain evidence="13 14">2742-308</strain>
    </source>
</reference>
<evidence type="ECO:0000256" key="2">
    <source>
        <dbReference type="ARBA" id="ARBA00007663"/>
    </source>
</evidence>
<evidence type="ECO:0000313" key="14">
    <source>
        <dbReference type="Proteomes" id="UP000078162"/>
    </source>
</evidence>
<dbReference type="SUPFAM" id="SSF55821">
    <property type="entry name" value="YrdC/RibB"/>
    <property type="match status" value="1"/>
</dbReference>
<keyword evidence="8" id="KW-0547">Nucleotide-binding</keyword>
<evidence type="ECO:0000256" key="8">
    <source>
        <dbReference type="ARBA" id="ARBA00022741"/>
    </source>
</evidence>
<evidence type="ECO:0000256" key="5">
    <source>
        <dbReference type="ARBA" id="ARBA00022679"/>
    </source>
</evidence>
<dbReference type="AlphaFoldDB" id="A0A1A9HYL5"/>
<name>A0A1A9HYL5_9CHLA</name>
<dbReference type="Proteomes" id="UP000078162">
    <property type="component" value="Chromosome"/>
</dbReference>
<evidence type="ECO:0000256" key="4">
    <source>
        <dbReference type="ARBA" id="ARBA00022490"/>
    </source>
</evidence>
<keyword evidence="5" id="KW-0808">Transferase</keyword>
<dbReference type="EC" id="2.7.7.87" evidence="3"/>
<gene>
    <name evidence="13" type="ORF">Cs308_0846</name>
</gene>
<evidence type="ECO:0000256" key="1">
    <source>
        <dbReference type="ARBA" id="ARBA00004496"/>
    </source>
</evidence>
<evidence type="ECO:0000256" key="11">
    <source>
        <dbReference type="ARBA" id="ARBA00048366"/>
    </source>
</evidence>
<dbReference type="RefSeq" id="WP_066482896.1">
    <property type="nucleotide sequence ID" value="NZ_CP014639.1"/>
</dbReference>
<evidence type="ECO:0000256" key="7">
    <source>
        <dbReference type="ARBA" id="ARBA00022695"/>
    </source>
</evidence>
<comment type="similarity">
    <text evidence="2">Belongs to the SUA5 family.</text>
</comment>
<evidence type="ECO:0000256" key="6">
    <source>
        <dbReference type="ARBA" id="ARBA00022694"/>
    </source>
</evidence>
<dbReference type="PATRIC" id="fig|1806891.3.peg.839"/>
<dbReference type="GO" id="GO:0005737">
    <property type="term" value="C:cytoplasm"/>
    <property type="evidence" value="ECO:0007669"/>
    <property type="project" value="UniProtKB-SubCell"/>
</dbReference>
<evidence type="ECO:0000256" key="3">
    <source>
        <dbReference type="ARBA" id="ARBA00012584"/>
    </source>
</evidence>
<organism evidence="13 14">
    <name type="scientific">Candidatus Chlamydia sanziniae</name>
    <dbReference type="NCBI Taxonomy" id="1806891"/>
    <lineage>
        <taxon>Bacteria</taxon>
        <taxon>Pseudomonadati</taxon>
        <taxon>Chlamydiota</taxon>
        <taxon>Chlamydiia</taxon>
        <taxon>Chlamydiales</taxon>
        <taxon>Chlamydiaceae</taxon>
        <taxon>Chlamydia/Chlamydophila group</taxon>
        <taxon>Chlamydia</taxon>
    </lineage>
</organism>
<dbReference type="Gene3D" id="3.90.870.10">
    <property type="entry name" value="DHBP synthase"/>
    <property type="match status" value="1"/>
</dbReference>
<proteinExistence type="inferred from homology"/>
<dbReference type="GO" id="GO:0003725">
    <property type="term" value="F:double-stranded RNA binding"/>
    <property type="evidence" value="ECO:0007669"/>
    <property type="project" value="InterPro"/>
</dbReference>
<evidence type="ECO:0000259" key="12">
    <source>
        <dbReference type="PROSITE" id="PS51163"/>
    </source>
</evidence>
<dbReference type="InterPro" id="IPR050156">
    <property type="entry name" value="TC-AMP_synthase_SUA5"/>
</dbReference>
<protein>
    <recommendedName>
        <fullName evidence="10">L-threonylcarbamoyladenylate synthase</fullName>
        <ecNumber evidence="3">2.7.7.87</ecNumber>
    </recommendedName>
    <alternativeName>
        <fullName evidence="10">L-threonylcarbamoyladenylate synthase</fullName>
    </alternativeName>
</protein>
<evidence type="ECO:0000256" key="10">
    <source>
        <dbReference type="ARBA" id="ARBA00029774"/>
    </source>
</evidence>
<dbReference type="GO" id="GO:0000049">
    <property type="term" value="F:tRNA binding"/>
    <property type="evidence" value="ECO:0007669"/>
    <property type="project" value="TreeGrafter"/>
</dbReference>
<dbReference type="PROSITE" id="PS51163">
    <property type="entry name" value="YRDC"/>
    <property type="match status" value="1"/>
</dbReference>
<dbReference type="PANTHER" id="PTHR17490:SF16">
    <property type="entry name" value="THREONYLCARBAMOYL-AMP SYNTHASE"/>
    <property type="match status" value="1"/>
</dbReference>
<keyword evidence="6" id="KW-0819">tRNA processing</keyword>
<dbReference type="STRING" id="1806891.Cs308_0846"/>
<keyword evidence="9" id="KW-0067">ATP-binding</keyword>
<evidence type="ECO:0000256" key="9">
    <source>
        <dbReference type="ARBA" id="ARBA00022840"/>
    </source>
</evidence>
<sequence length="291" mass="32693">MSSAYLTTSVEEIIQRVTIGKLIALPTDTVYALALSLHAPKAQPILYALKHREQTKAFALYVNTIQDIERISGYPLSPMAQRLAQEFFPGGITLVLKHRNPLFIKETLGFRIINHDTIKQVIEYCGTLIGTSANLSGFPPALTGREVLKDFPHQDISIFDSHSLYGLESTVVGVDPLIIYREGLISRSSIEQVTQGKAKIFPKTCHSFTNHLKVYTVEDHSQLESFLKARPDFQGLICNKPHPRQFYPTLRKALQSKQPAIVFVYDAKTSSYPELLPYLSPYYVLDYSGTS</sequence>
<dbReference type="InterPro" id="IPR017945">
    <property type="entry name" value="DHBP_synth_RibB-like_a/b_dom"/>
</dbReference>
<evidence type="ECO:0000313" key="13">
    <source>
        <dbReference type="EMBL" id="ANH79016.1"/>
    </source>
</evidence>
<dbReference type="Pfam" id="PF01300">
    <property type="entry name" value="Sua5_yciO_yrdC"/>
    <property type="match status" value="1"/>
</dbReference>
<dbReference type="GO" id="GO:0006450">
    <property type="term" value="P:regulation of translational fidelity"/>
    <property type="evidence" value="ECO:0007669"/>
    <property type="project" value="TreeGrafter"/>
</dbReference>
<dbReference type="GO" id="GO:0008033">
    <property type="term" value="P:tRNA processing"/>
    <property type="evidence" value="ECO:0007669"/>
    <property type="project" value="UniProtKB-KW"/>
</dbReference>
<accession>A0A1A9HYL5</accession>
<dbReference type="PANTHER" id="PTHR17490">
    <property type="entry name" value="SUA5"/>
    <property type="match status" value="1"/>
</dbReference>
<keyword evidence="14" id="KW-1185">Reference proteome</keyword>
<dbReference type="KEGG" id="csaz:Cs308_0846"/>
<comment type="subcellular location">
    <subcellularLocation>
        <location evidence="1">Cytoplasm</location>
    </subcellularLocation>
</comment>
<dbReference type="EMBL" id="CP014639">
    <property type="protein sequence ID" value="ANH79016.1"/>
    <property type="molecule type" value="Genomic_DNA"/>
</dbReference>
<dbReference type="InterPro" id="IPR006070">
    <property type="entry name" value="Sua5-like_dom"/>
</dbReference>